<evidence type="ECO:0000256" key="1">
    <source>
        <dbReference type="SAM" id="Phobius"/>
    </source>
</evidence>
<keyword evidence="3" id="KW-1185">Reference proteome</keyword>
<keyword evidence="1" id="KW-0472">Membrane</keyword>
<accession>A0AAY4AD84</accession>
<name>A0AAY4AD84_9TELE</name>
<dbReference type="GeneTree" id="ENSGT01150000289322"/>
<gene>
    <name evidence="2" type="primary">CTXN2</name>
</gene>
<dbReference type="Ensembl" id="ENSDCDT00010005386.1">
    <property type="protein sequence ID" value="ENSDCDP00010005206.1"/>
    <property type="gene ID" value="ENSDCDG00010002293.1"/>
</dbReference>
<sequence length="75" mass="8467">MLLEPGIWHQQNESMDPSCLVSTVQAGGGGCLMVWGTLSCVLLLTIRIMHHVLMLECDVFLYSKYNTSHSQTFMY</sequence>
<reference evidence="2" key="2">
    <citation type="submission" date="2025-08" db="UniProtKB">
        <authorList>
            <consortium name="Ensembl"/>
        </authorList>
    </citation>
    <scope>IDENTIFICATION</scope>
</reference>
<evidence type="ECO:0000313" key="2">
    <source>
        <dbReference type="Ensembl" id="ENSDCDP00010005206.1"/>
    </source>
</evidence>
<evidence type="ECO:0000313" key="3">
    <source>
        <dbReference type="Proteomes" id="UP000694580"/>
    </source>
</evidence>
<reference evidence="2 3" key="1">
    <citation type="submission" date="2020-06" db="EMBL/GenBank/DDBJ databases">
        <authorList>
            <consortium name="Wellcome Sanger Institute Data Sharing"/>
        </authorList>
    </citation>
    <scope>NUCLEOTIDE SEQUENCE [LARGE SCALE GENOMIC DNA]</scope>
</reference>
<organism evidence="2 3">
    <name type="scientific">Denticeps clupeoides</name>
    <name type="common">denticle herring</name>
    <dbReference type="NCBI Taxonomy" id="299321"/>
    <lineage>
        <taxon>Eukaryota</taxon>
        <taxon>Metazoa</taxon>
        <taxon>Chordata</taxon>
        <taxon>Craniata</taxon>
        <taxon>Vertebrata</taxon>
        <taxon>Euteleostomi</taxon>
        <taxon>Actinopterygii</taxon>
        <taxon>Neopterygii</taxon>
        <taxon>Teleostei</taxon>
        <taxon>Clupei</taxon>
        <taxon>Clupeiformes</taxon>
        <taxon>Denticipitoidei</taxon>
        <taxon>Denticipitidae</taxon>
        <taxon>Denticeps</taxon>
    </lineage>
</organism>
<dbReference type="AlphaFoldDB" id="A0AAY4AD84"/>
<reference evidence="2" key="3">
    <citation type="submission" date="2025-09" db="UniProtKB">
        <authorList>
            <consortium name="Ensembl"/>
        </authorList>
    </citation>
    <scope>IDENTIFICATION</scope>
</reference>
<proteinExistence type="predicted"/>
<keyword evidence="1" id="KW-1133">Transmembrane helix</keyword>
<protein>
    <submittedName>
        <fullName evidence="2">Uncharacterized protein</fullName>
    </submittedName>
</protein>
<keyword evidence="1" id="KW-0812">Transmembrane</keyword>
<dbReference type="Proteomes" id="UP000694580">
    <property type="component" value="Chromosome 2"/>
</dbReference>
<feature type="transmembrane region" description="Helical" evidence="1">
    <location>
        <begin position="20"/>
        <end position="44"/>
    </location>
</feature>